<dbReference type="EMBL" id="BMPI01000005">
    <property type="protein sequence ID" value="GGM12418.1"/>
    <property type="molecule type" value="Genomic_DNA"/>
</dbReference>
<dbReference type="Pfam" id="PF01370">
    <property type="entry name" value="Epimerase"/>
    <property type="match status" value="1"/>
</dbReference>
<comment type="caution">
    <text evidence="2">The sequence shown here is derived from an EMBL/GenBank/DDBJ whole genome shotgun (WGS) entry which is preliminary data.</text>
</comment>
<dbReference type="Gene3D" id="3.40.50.720">
    <property type="entry name" value="NAD(P)-binding Rossmann-like Domain"/>
    <property type="match status" value="1"/>
</dbReference>
<dbReference type="SUPFAM" id="SSF51735">
    <property type="entry name" value="NAD(P)-binding Rossmann-fold domains"/>
    <property type="match status" value="1"/>
</dbReference>
<keyword evidence="3" id="KW-1185">Reference proteome</keyword>
<dbReference type="InterPro" id="IPR036291">
    <property type="entry name" value="NAD(P)-bd_dom_sf"/>
</dbReference>
<gene>
    <name evidence="2" type="ORF">GCM10007977_012020</name>
</gene>
<accession>A0A917WKH0</accession>
<name>A0A917WKH0_9ACTN</name>
<proteinExistence type="predicted"/>
<evidence type="ECO:0000313" key="2">
    <source>
        <dbReference type="EMBL" id="GGM12418.1"/>
    </source>
</evidence>
<dbReference type="PANTHER" id="PTHR43245">
    <property type="entry name" value="BIFUNCTIONAL POLYMYXIN RESISTANCE PROTEIN ARNA"/>
    <property type="match status" value="1"/>
</dbReference>
<reference evidence="2" key="1">
    <citation type="journal article" date="2014" name="Int. J. Syst. Evol. Microbiol.">
        <title>Complete genome sequence of Corynebacterium casei LMG S-19264T (=DSM 44701T), isolated from a smear-ripened cheese.</title>
        <authorList>
            <consortium name="US DOE Joint Genome Institute (JGI-PGF)"/>
            <person name="Walter F."/>
            <person name="Albersmeier A."/>
            <person name="Kalinowski J."/>
            <person name="Ruckert C."/>
        </authorList>
    </citation>
    <scope>NUCLEOTIDE SEQUENCE</scope>
    <source>
        <strain evidence="2">JCM 19831</strain>
    </source>
</reference>
<dbReference type="PANTHER" id="PTHR43245:SF13">
    <property type="entry name" value="UDP-D-APIOSE_UDP-D-XYLOSE SYNTHASE 2"/>
    <property type="match status" value="1"/>
</dbReference>
<reference evidence="2" key="2">
    <citation type="submission" date="2020-09" db="EMBL/GenBank/DDBJ databases">
        <authorList>
            <person name="Sun Q."/>
            <person name="Ohkuma M."/>
        </authorList>
    </citation>
    <scope>NUCLEOTIDE SEQUENCE</scope>
    <source>
        <strain evidence="2">JCM 19831</strain>
    </source>
</reference>
<feature type="domain" description="NAD-dependent epimerase/dehydratase" evidence="1">
    <location>
        <begin position="77"/>
        <end position="210"/>
    </location>
</feature>
<dbReference type="AlphaFoldDB" id="A0A917WKH0"/>
<dbReference type="RefSeq" id="WP_190248701.1">
    <property type="nucleotide sequence ID" value="NZ_BMPI01000005.1"/>
</dbReference>
<dbReference type="InterPro" id="IPR050177">
    <property type="entry name" value="Lipid_A_modif_metabolic_enz"/>
</dbReference>
<evidence type="ECO:0000313" key="3">
    <source>
        <dbReference type="Proteomes" id="UP000642070"/>
    </source>
</evidence>
<evidence type="ECO:0000259" key="1">
    <source>
        <dbReference type="Pfam" id="PF01370"/>
    </source>
</evidence>
<protein>
    <recommendedName>
        <fullName evidence="1">NAD-dependent epimerase/dehydratase domain-containing protein</fullName>
    </recommendedName>
</protein>
<dbReference type="Proteomes" id="UP000642070">
    <property type="component" value="Unassembled WGS sequence"/>
</dbReference>
<organism evidence="2 3">
    <name type="scientific">Dactylosporangium sucinum</name>
    <dbReference type="NCBI Taxonomy" id="1424081"/>
    <lineage>
        <taxon>Bacteria</taxon>
        <taxon>Bacillati</taxon>
        <taxon>Actinomycetota</taxon>
        <taxon>Actinomycetes</taxon>
        <taxon>Micromonosporales</taxon>
        <taxon>Micromonosporaceae</taxon>
        <taxon>Dactylosporangium</taxon>
    </lineage>
</organism>
<sequence length="327" mass="35675">MRMLVVGGTRFVGRHIVEQAIGRGHDVTLLHRGRSGAGLFPQAAHILADRNGDLSGLGHGSWDVTVDVSGYLPRQVRDLADALDERGGRYVYISSVSVYDNPPPGFTEDAALRELPDPTIEEITDETYGGLKAACERVAHERFGSGTLIVRPTYVVGPYDHLCRFTWWVERVARGGEILAPGPPGAAVQVIDARDLASWTLDMIERREAGVFHTAYPRPPFPFRDLLEAMVVEVGPPGTTLTWVDPDFLGDRGVDADSLPLWSAFDPEAAGNLADPSAALAAGLSPRPLSATIRETHDHAIRHPLPPPPARLTPEREAALLTEWRER</sequence>
<dbReference type="InterPro" id="IPR001509">
    <property type="entry name" value="Epimerase_deHydtase"/>
</dbReference>